<dbReference type="InterPro" id="IPR004441">
    <property type="entry name" value="rRNA_MeTrfase_TrmH"/>
</dbReference>
<dbReference type="RefSeq" id="WP_066064179.1">
    <property type="nucleotide sequence ID" value="NZ_CP013015.1"/>
</dbReference>
<sequence>MVTYVYGFHPVIELLTSQPSKVKKLILAKEIKTSKRQKLLILAQEKDVPVKIYPRMYLDKLLEKTTSKPVHQGILAVLKEFSFCELETLISSRLLLALDHIQDPQNLGNIIRSAYAFGVDGVILPKDRSVSITPSVIKASAGAVIKVPISRITNLAQTLDKLKSKGFWIVGTVVKDGIPLWDFKPPFPLVVVVGHEQKGLSRLIREKCDFLITIPMKSNIGSLNVAIATAVCLYEIFAKFKGHE</sequence>
<proteinExistence type="inferred from homology"/>
<dbReference type="KEGG" id="daw:HS1_001785"/>
<dbReference type="SUPFAM" id="SSF75217">
    <property type="entry name" value="alpha/beta knot"/>
    <property type="match status" value="1"/>
</dbReference>
<dbReference type="GO" id="GO:0005829">
    <property type="term" value="C:cytosol"/>
    <property type="evidence" value="ECO:0007669"/>
    <property type="project" value="TreeGrafter"/>
</dbReference>
<accession>A0A7U4TH80</accession>
<dbReference type="EMBL" id="DRKW01000333">
    <property type="protein sequence ID" value="HEB74673.1"/>
    <property type="molecule type" value="Genomic_DNA"/>
</dbReference>
<dbReference type="NCBIfam" id="TIGR00186">
    <property type="entry name" value="rRNA_methyl_3"/>
    <property type="match status" value="1"/>
</dbReference>
<dbReference type="Proteomes" id="UP000070560">
    <property type="component" value="Chromosome"/>
</dbReference>
<keyword evidence="3 5" id="KW-0808">Transferase</keyword>
<dbReference type="PANTHER" id="PTHR46429">
    <property type="entry name" value="23S RRNA (GUANOSINE-2'-O-)-METHYLTRANSFERASE RLMB"/>
    <property type="match status" value="1"/>
</dbReference>
<evidence type="ECO:0000313" key="6">
    <source>
        <dbReference type="EMBL" id="HEB74673.1"/>
    </source>
</evidence>
<dbReference type="InterPro" id="IPR001537">
    <property type="entry name" value="SpoU_MeTrfase"/>
</dbReference>
<comment type="similarity">
    <text evidence="1">Belongs to the class IV-like SAM-binding methyltransferase superfamily. RNA methyltransferase TrmH family.</text>
</comment>
<dbReference type="SMART" id="SM00967">
    <property type="entry name" value="SpoU_sub_bind"/>
    <property type="match status" value="1"/>
</dbReference>
<dbReference type="FunFam" id="3.40.1280.10:FF:000008">
    <property type="entry name" value="Group 3 RNA methyltransferase TrmH"/>
    <property type="match status" value="1"/>
</dbReference>
<keyword evidence="7" id="KW-1185">Reference proteome</keyword>
<dbReference type="Gene3D" id="3.40.1280.10">
    <property type="match status" value="1"/>
</dbReference>
<evidence type="ECO:0000259" key="4">
    <source>
        <dbReference type="SMART" id="SM00967"/>
    </source>
</evidence>
<evidence type="ECO:0000256" key="3">
    <source>
        <dbReference type="ARBA" id="ARBA00022679"/>
    </source>
</evidence>
<dbReference type="EMBL" id="CP013015">
    <property type="protein sequence ID" value="AMM41579.1"/>
    <property type="molecule type" value="Genomic_DNA"/>
</dbReference>
<dbReference type="PANTHER" id="PTHR46429:SF1">
    <property type="entry name" value="23S RRNA (GUANOSINE-2'-O-)-METHYLTRANSFERASE RLMB"/>
    <property type="match status" value="1"/>
</dbReference>
<dbReference type="Proteomes" id="UP000886268">
    <property type="component" value="Unassembled WGS sequence"/>
</dbReference>
<dbReference type="EC" id="2.1.1.-" evidence="5"/>
<organism evidence="5 7">
    <name type="scientific">Desulfofervidus auxilii</name>
    <dbReference type="NCBI Taxonomy" id="1621989"/>
    <lineage>
        <taxon>Bacteria</taxon>
        <taxon>Pseudomonadati</taxon>
        <taxon>Thermodesulfobacteriota</taxon>
        <taxon>Candidatus Desulfofervidia</taxon>
        <taxon>Candidatus Desulfofervidales</taxon>
        <taxon>Candidatus Desulfofervidaceae</taxon>
        <taxon>Candidatus Desulfofervidus</taxon>
    </lineage>
</organism>
<dbReference type="SUPFAM" id="SSF55315">
    <property type="entry name" value="L30e-like"/>
    <property type="match status" value="1"/>
</dbReference>
<dbReference type="Pfam" id="PF00588">
    <property type="entry name" value="SpoU_methylase"/>
    <property type="match status" value="1"/>
</dbReference>
<evidence type="ECO:0000313" key="5">
    <source>
        <dbReference type="EMBL" id="AMM41579.1"/>
    </source>
</evidence>
<dbReference type="Pfam" id="PF08032">
    <property type="entry name" value="SpoU_sub_bind"/>
    <property type="match status" value="1"/>
</dbReference>
<reference evidence="5 7" key="1">
    <citation type="submission" date="2015-10" db="EMBL/GenBank/DDBJ databases">
        <title>Candidatus Desulfofervidus auxilii, a hydrogenotrophic sulfate-reducing bacterium involved in the thermophilic anaerobic oxidation of methane.</title>
        <authorList>
            <person name="Krukenberg V."/>
            <person name="Richter M."/>
            <person name="Wegener G."/>
        </authorList>
    </citation>
    <scope>NUCLEOTIDE SEQUENCE [LARGE SCALE GENOMIC DNA]</scope>
    <source>
        <strain evidence="5 7">HS1</strain>
    </source>
</reference>
<dbReference type="InterPro" id="IPR029028">
    <property type="entry name" value="Alpha/beta_knot_MTases"/>
</dbReference>
<dbReference type="OrthoDB" id="9785673at2"/>
<dbReference type="AlphaFoldDB" id="A0A7U4TH80"/>
<dbReference type="GO" id="GO:0008173">
    <property type="term" value="F:RNA methyltransferase activity"/>
    <property type="evidence" value="ECO:0007669"/>
    <property type="project" value="InterPro"/>
</dbReference>
<dbReference type="GO" id="GO:0003723">
    <property type="term" value="F:RNA binding"/>
    <property type="evidence" value="ECO:0007669"/>
    <property type="project" value="InterPro"/>
</dbReference>
<feature type="domain" description="RNA 2-O ribose methyltransferase substrate binding" evidence="4">
    <location>
        <begin position="4"/>
        <end position="84"/>
    </location>
</feature>
<evidence type="ECO:0000256" key="2">
    <source>
        <dbReference type="ARBA" id="ARBA00022603"/>
    </source>
</evidence>
<evidence type="ECO:0000313" key="7">
    <source>
        <dbReference type="Proteomes" id="UP000070560"/>
    </source>
</evidence>
<dbReference type="Gene3D" id="3.30.1330.30">
    <property type="match status" value="1"/>
</dbReference>
<dbReference type="GO" id="GO:0006396">
    <property type="term" value="P:RNA processing"/>
    <property type="evidence" value="ECO:0007669"/>
    <property type="project" value="InterPro"/>
</dbReference>
<keyword evidence="2 5" id="KW-0489">Methyltransferase</keyword>
<gene>
    <name evidence="6" type="primary">rlmB</name>
    <name evidence="6" type="ORF">ENJ03_05585</name>
    <name evidence="5" type="ORF">HS1_001785</name>
</gene>
<name>A0A7U4TH80_DESA2</name>
<dbReference type="InterPro" id="IPR029026">
    <property type="entry name" value="tRNA_m1G_MTases_N"/>
</dbReference>
<dbReference type="InterPro" id="IPR029064">
    <property type="entry name" value="Ribosomal_eL30-like_sf"/>
</dbReference>
<protein>
    <submittedName>
        <fullName evidence="6">23S rRNA (Guanosine(2251)-2'-O)-methyltransferase RlmB</fullName>
    </submittedName>
    <submittedName>
        <fullName evidence="5">RNA methyltransferase TrmH, group 3</fullName>
        <ecNumber evidence="5">2.1.1.-</ecNumber>
    </submittedName>
</protein>
<dbReference type="CDD" id="cd18103">
    <property type="entry name" value="SpoU-like_RlmB"/>
    <property type="match status" value="1"/>
</dbReference>
<evidence type="ECO:0000256" key="1">
    <source>
        <dbReference type="ARBA" id="ARBA00007228"/>
    </source>
</evidence>
<dbReference type="GO" id="GO:0032259">
    <property type="term" value="P:methylation"/>
    <property type="evidence" value="ECO:0007669"/>
    <property type="project" value="UniProtKB-KW"/>
</dbReference>
<reference evidence="6" key="2">
    <citation type="journal article" date="2020" name="mSystems">
        <title>Genome- and Community-Level Interaction Insights into Carbon Utilization and Element Cycling Functions of Hydrothermarchaeota in Hydrothermal Sediment.</title>
        <authorList>
            <person name="Zhou Z."/>
            <person name="Liu Y."/>
            <person name="Xu W."/>
            <person name="Pan J."/>
            <person name="Luo Z.H."/>
            <person name="Li M."/>
        </authorList>
    </citation>
    <scope>NUCLEOTIDE SEQUENCE [LARGE SCALE GENOMIC DNA]</scope>
    <source>
        <strain evidence="6">HyVt-45</strain>
    </source>
</reference>
<dbReference type="InterPro" id="IPR013123">
    <property type="entry name" value="SpoU_subst-bd"/>
</dbReference>